<accession>A0A830AZN7</accession>
<evidence type="ECO:0000313" key="3">
    <source>
        <dbReference type="Proteomes" id="UP000653305"/>
    </source>
</evidence>
<keyword evidence="3" id="KW-1185">Reference proteome</keyword>
<evidence type="ECO:0000256" key="1">
    <source>
        <dbReference type="SAM" id="MobiDB-lite"/>
    </source>
</evidence>
<feature type="compositionally biased region" description="Basic and acidic residues" evidence="1">
    <location>
        <begin position="94"/>
        <end position="109"/>
    </location>
</feature>
<dbReference type="AlphaFoldDB" id="A0A830AZN7"/>
<protein>
    <submittedName>
        <fullName evidence="2">Uncharacterized protein</fullName>
    </submittedName>
</protein>
<dbReference type="EMBL" id="BMAC01000011">
    <property type="protein sequence ID" value="GFP79726.1"/>
    <property type="molecule type" value="Genomic_DNA"/>
</dbReference>
<feature type="region of interest" description="Disordered" evidence="1">
    <location>
        <begin position="86"/>
        <end position="113"/>
    </location>
</feature>
<organism evidence="2 3">
    <name type="scientific">Phtheirospermum japonicum</name>
    <dbReference type="NCBI Taxonomy" id="374723"/>
    <lineage>
        <taxon>Eukaryota</taxon>
        <taxon>Viridiplantae</taxon>
        <taxon>Streptophyta</taxon>
        <taxon>Embryophyta</taxon>
        <taxon>Tracheophyta</taxon>
        <taxon>Spermatophyta</taxon>
        <taxon>Magnoliopsida</taxon>
        <taxon>eudicotyledons</taxon>
        <taxon>Gunneridae</taxon>
        <taxon>Pentapetalae</taxon>
        <taxon>asterids</taxon>
        <taxon>lamiids</taxon>
        <taxon>Lamiales</taxon>
        <taxon>Orobanchaceae</taxon>
        <taxon>Orobanchaceae incertae sedis</taxon>
        <taxon>Phtheirospermum</taxon>
    </lineage>
</organism>
<comment type="caution">
    <text evidence="2">The sequence shown here is derived from an EMBL/GenBank/DDBJ whole genome shotgun (WGS) entry which is preliminary data.</text>
</comment>
<sequence length="289" mass="30981">MIVGDVGIGGGDIFGRDDEWNWAGSRASAKSWFVMDTTRNRRPIFGFDSCWKQNYTVEMRLVAGIERVADSRRGLDCIGVKAARNGEDSGGLESGERGARLSGNDEQRLKTRRPPNQPFKQVVVVVPLPKTAVVSCFHPLGQRRGIFEEGVEDLKLVCGSHDDTGEFSHHAVADVSLPVPIRWACAVGNSQEMDKESTDGIYGDSSATSGSGVVATTALAQANNNWLEVAARGGAGFGSEVMVVVLAAAGFLAGDRQGDGLVSVLFGVVTFWGNICIRVLENYLKIITC</sequence>
<proteinExistence type="predicted"/>
<dbReference type="Proteomes" id="UP000653305">
    <property type="component" value="Unassembled WGS sequence"/>
</dbReference>
<evidence type="ECO:0000313" key="2">
    <source>
        <dbReference type="EMBL" id="GFP79726.1"/>
    </source>
</evidence>
<reference evidence="2" key="1">
    <citation type="submission" date="2020-07" db="EMBL/GenBank/DDBJ databases">
        <title>Ethylene signaling mediates host invasion by parasitic plants.</title>
        <authorList>
            <person name="Yoshida S."/>
        </authorList>
    </citation>
    <scope>NUCLEOTIDE SEQUENCE</scope>
    <source>
        <strain evidence="2">Okayama</strain>
    </source>
</reference>
<gene>
    <name evidence="2" type="ORF">PHJA_000116100</name>
</gene>
<name>A0A830AZN7_9LAMI</name>